<accession>A0ABX0AL29</accession>
<keyword evidence="2" id="KW-1185">Reference proteome</keyword>
<comment type="caution">
    <text evidence="1">The sequence shown here is derived from an EMBL/GenBank/DDBJ whole genome shotgun (WGS) entry which is preliminary data.</text>
</comment>
<proteinExistence type="predicted"/>
<organism evidence="1 2">
    <name type="scientific">Photorhabdus bodei</name>
    <dbReference type="NCBI Taxonomy" id="2029681"/>
    <lineage>
        <taxon>Bacteria</taxon>
        <taxon>Pseudomonadati</taxon>
        <taxon>Pseudomonadota</taxon>
        <taxon>Gammaproteobacteria</taxon>
        <taxon>Enterobacterales</taxon>
        <taxon>Morganellaceae</taxon>
        <taxon>Photorhabdus</taxon>
    </lineage>
</organism>
<dbReference type="Proteomes" id="UP000466619">
    <property type="component" value="Unassembled WGS sequence"/>
</dbReference>
<gene>
    <name evidence="1" type="ORF">GPY48_10965</name>
</gene>
<dbReference type="RefSeq" id="WP_162120324.1">
    <property type="nucleotide sequence ID" value="NZ_CAWPJS010000020.1"/>
</dbReference>
<protein>
    <submittedName>
        <fullName evidence="1">Uncharacterized protein</fullName>
    </submittedName>
</protein>
<sequence length="91" mass="10751">MVIRKEYALVCQIWQRELVAELDKYHLRSSQEKRAVKPTKHAHQAYYCHSCQCDHADYFDTPFHLIDHLHVCLYAVLVTLWGCGVLNMQYA</sequence>
<dbReference type="EMBL" id="WSFC01000020">
    <property type="protein sequence ID" value="NDL03730.1"/>
    <property type="molecule type" value="Genomic_DNA"/>
</dbReference>
<evidence type="ECO:0000313" key="1">
    <source>
        <dbReference type="EMBL" id="NDL03730.1"/>
    </source>
</evidence>
<name>A0ABX0AL29_9GAMM</name>
<reference evidence="1 2" key="1">
    <citation type="submission" date="2019-12" db="EMBL/GenBank/DDBJ databases">
        <title>Engineering Photorhabdus to improve their lethality against agricultural pests.</title>
        <authorList>
            <person name="Machado R.A.R."/>
        </authorList>
    </citation>
    <scope>NUCLEOTIDE SEQUENCE [LARGE SCALE GENOMIC DNA]</scope>
    <source>
        <strain evidence="1 2">M-CN4</strain>
    </source>
</reference>
<evidence type="ECO:0000313" key="2">
    <source>
        <dbReference type="Proteomes" id="UP000466619"/>
    </source>
</evidence>